<accession>D6WRC8</accession>
<evidence type="ECO:0000313" key="5">
    <source>
        <dbReference type="Proteomes" id="UP000007266"/>
    </source>
</evidence>
<dbReference type="eggNOG" id="KOG0619">
    <property type="taxonomic scope" value="Eukaryota"/>
</dbReference>
<evidence type="ECO:0000256" key="3">
    <source>
        <dbReference type="SAM" id="SignalP"/>
    </source>
</evidence>
<dbReference type="Gene3D" id="3.80.10.10">
    <property type="entry name" value="Ribonuclease Inhibitor"/>
    <property type="match status" value="3"/>
</dbReference>
<dbReference type="EMBL" id="KQ971351">
    <property type="protein sequence ID" value="EFA06549.1"/>
    <property type="molecule type" value="Genomic_DNA"/>
</dbReference>
<dbReference type="PANTHER" id="PTHR45712:SF22">
    <property type="entry name" value="INSULIN-LIKE GROWTH FACTOR-BINDING PROTEIN COMPLEX ACID LABILE SUBUNIT"/>
    <property type="match status" value="1"/>
</dbReference>
<dbReference type="STRING" id="7070.D6WRC8"/>
<evidence type="ECO:0000256" key="2">
    <source>
        <dbReference type="ARBA" id="ARBA00022737"/>
    </source>
</evidence>
<reference evidence="4 5" key="2">
    <citation type="journal article" date="2010" name="Nucleic Acids Res.">
        <title>BeetleBase in 2010: revisions to provide comprehensive genomic information for Tribolium castaneum.</title>
        <authorList>
            <person name="Kim H.S."/>
            <person name="Murphy T."/>
            <person name="Xia J."/>
            <person name="Caragea D."/>
            <person name="Park Y."/>
            <person name="Beeman R.W."/>
            <person name="Lorenzen M.D."/>
            <person name="Butcher S."/>
            <person name="Manak J.R."/>
            <person name="Brown S.J."/>
        </authorList>
    </citation>
    <scope>GENOME REANNOTATION</scope>
    <source>
        <strain evidence="4 5">Georgia GA2</strain>
    </source>
</reference>
<dbReference type="PANTHER" id="PTHR45712">
    <property type="entry name" value="AGAP008170-PA"/>
    <property type="match status" value="1"/>
</dbReference>
<dbReference type="Pfam" id="PF13855">
    <property type="entry name" value="LRR_8"/>
    <property type="match status" value="1"/>
</dbReference>
<dbReference type="InterPro" id="IPR003591">
    <property type="entry name" value="Leu-rich_rpt_typical-subtyp"/>
</dbReference>
<feature type="signal peptide" evidence="3">
    <location>
        <begin position="1"/>
        <end position="21"/>
    </location>
</feature>
<evidence type="ECO:0000256" key="1">
    <source>
        <dbReference type="ARBA" id="ARBA00022614"/>
    </source>
</evidence>
<dbReference type="InterPro" id="IPR032675">
    <property type="entry name" value="LRR_dom_sf"/>
</dbReference>
<dbReference type="InterPro" id="IPR050333">
    <property type="entry name" value="SLRP"/>
</dbReference>
<keyword evidence="3" id="KW-0732">Signal</keyword>
<keyword evidence="1" id="KW-0433">Leucine-rich repeat</keyword>
<dbReference type="SMART" id="SM00369">
    <property type="entry name" value="LRR_TYP"/>
    <property type="match status" value="5"/>
</dbReference>
<keyword evidence="2" id="KW-0677">Repeat</keyword>
<dbReference type="InterPro" id="IPR001611">
    <property type="entry name" value="Leu-rich_rpt"/>
</dbReference>
<protein>
    <submittedName>
        <fullName evidence="4">Chaoptin-like Protein</fullName>
    </submittedName>
</protein>
<dbReference type="HOGENOM" id="CLU_861475_0_0_1"/>
<dbReference type="KEGG" id="tca:107398155"/>
<sequence length="323" mass="37570">MTGYYFLSLTLLATCCSFVLCDFYKNVPLTKSRPFSDEQIKNQLDHVHLTYKNIPVITPETFHRLSPVKKLEVEFCNVKSIDEDSFRALENLQKLSLKHNLLTEIPNGTFSATNIEELDLSDNQIEKIESGAFGYMPNLRSIKLKNNKIQMYHNSWFELAPNLCFLNLENNLMTALPTRILGSRQAWTCNVDVIFSHNSLEEIDEEAFLNYKLNKLYLDHNKIRVLPKNVFSNAVQISHLKLNNNRLDCTLPEMSTVEKYDVNDNSCLFDLQGEKLETSTPEASTTERVLRYYHQYQHQRDFLPPPFHPSMGRNRYNSFLRIG</sequence>
<dbReference type="InterPro" id="IPR026906">
    <property type="entry name" value="LRR_5"/>
</dbReference>
<dbReference type="Pfam" id="PF13306">
    <property type="entry name" value="LRR_5"/>
    <property type="match status" value="1"/>
</dbReference>
<dbReference type="AlphaFoldDB" id="D6WRC8"/>
<dbReference type="InParanoid" id="D6WRC8"/>
<dbReference type="OrthoDB" id="676979at2759"/>
<evidence type="ECO:0000313" key="4">
    <source>
        <dbReference type="EMBL" id="EFA06549.1"/>
    </source>
</evidence>
<keyword evidence="5" id="KW-1185">Reference proteome</keyword>
<name>D6WRC8_TRICA</name>
<organism evidence="4 5">
    <name type="scientific">Tribolium castaneum</name>
    <name type="common">Red flour beetle</name>
    <dbReference type="NCBI Taxonomy" id="7070"/>
    <lineage>
        <taxon>Eukaryota</taxon>
        <taxon>Metazoa</taxon>
        <taxon>Ecdysozoa</taxon>
        <taxon>Arthropoda</taxon>
        <taxon>Hexapoda</taxon>
        <taxon>Insecta</taxon>
        <taxon>Pterygota</taxon>
        <taxon>Neoptera</taxon>
        <taxon>Endopterygota</taxon>
        <taxon>Coleoptera</taxon>
        <taxon>Polyphaga</taxon>
        <taxon>Cucujiformia</taxon>
        <taxon>Tenebrionidae</taxon>
        <taxon>Tenebrionidae incertae sedis</taxon>
        <taxon>Tribolium</taxon>
    </lineage>
</organism>
<reference evidence="4 5" key="1">
    <citation type="journal article" date="2008" name="Nature">
        <title>The genome of the model beetle and pest Tribolium castaneum.</title>
        <authorList>
            <consortium name="Tribolium Genome Sequencing Consortium"/>
            <person name="Richards S."/>
            <person name="Gibbs R.A."/>
            <person name="Weinstock G.M."/>
            <person name="Brown S.J."/>
            <person name="Denell R."/>
            <person name="Beeman R.W."/>
            <person name="Gibbs R."/>
            <person name="Beeman R.W."/>
            <person name="Brown S.J."/>
            <person name="Bucher G."/>
            <person name="Friedrich M."/>
            <person name="Grimmelikhuijzen C.J."/>
            <person name="Klingler M."/>
            <person name="Lorenzen M."/>
            <person name="Richards S."/>
            <person name="Roth S."/>
            <person name="Schroder R."/>
            <person name="Tautz D."/>
            <person name="Zdobnov E.M."/>
            <person name="Muzny D."/>
            <person name="Gibbs R.A."/>
            <person name="Weinstock G.M."/>
            <person name="Attaway T."/>
            <person name="Bell S."/>
            <person name="Buhay C.J."/>
            <person name="Chandrabose M.N."/>
            <person name="Chavez D."/>
            <person name="Clerk-Blankenburg K.P."/>
            <person name="Cree A."/>
            <person name="Dao M."/>
            <person name="Davis C."/>
            <person name="Chacko J."/>
            <person name="Dinh H."/>
            <person name="Dugan-Rocha S."/>
            <person name="Fowler G."/>
            <person name="Garner T.T."/>
            <person name="Garnes J."/>
            <person name="Gnirke A."/>
            <person name="Hawes A."/>
            <person name="Hernandez J."/>
            <person name="Hines S."/>
            <person name="Holder M."/>
            <person name="Hume J."/>
            <person name="Jhangiani S.N."/>
            <person name="Joshi V."/>
            <person name="Khan Z.M."/>
            <person name="Jackson L."/>
            <person name="Kovar C."/>
            <person name="Kowis A."/>
            <person name="Lee S."/>
            <person name="Lewis L.R."/>
            <person name="Margolis J."/>
            <person name="Morgan M."/>
            <person name="Nazareth L.V."/>
            <person name="Nguyen N."/>
            <person name="Okwuonu G."/>
            <person name="Parker D."/>
            <person name="Richards S."/>
            <person name="Ruiz S.J."/>
            <person name="Santibanez J."/>
            <person name="Savard J."/>
            <person name="Scherer S.E."/>
            <person name="Schneider B."/>
            <person name="Sodergren E."/>
            <person name="Tautz D."/>
            <person name="Vattahil S."/>
            <person name="Villasana D."/>
            <person name="White C.S."/>
            <person name="Wright R."/>
            <person name="Park Y."/>
            <person name="Beeman R.W."/>
            <person name="Lord J."/>
            <person name="Oppert B."/>
            <person name="Lorenzen M."/>
            <person name="Brown S."/>
            <person name="Wang L."/>
            <person name="Savard J."/>
            <person name="Tautz D."/>
            <person name="Richards S."/>
            <person name="Weinstock G."/>
            <person name="Gibbs R.A."/>
            <person name="Liu Y."/>
            <person name="Worley K."/>
            <person name="Weinstock G."/>
            <person name="Elsik C.G."/>
            <person name="Reese J.T."/>
            <person name="Elhaik E."/>
            <person name="Landan G."/>
            <person name="Graur D."/>
            <person name="Arensburger P."/>
            <person name="Atkinson P."/>
            <person name="Beeman R.W."/>
            <person name="Beidler J."/>
            <person name="Brown S.J."/>
            <person name="Demuth J.P."/>
            <person name="Drury D.W."/>
            <person name="Du Y.Z."/>
            <person name="Fujiwara H."/>
            <person name="Lorenzen M."/>
            <person name="Maselli V."/>
            <person name="Osanai M."/>
            <person name="Park Y."/>
            <person name="Robertson H.M."/>
            <person name="Tu Z."/>
            <person name="Wang J.J."/>
            <person name="Wang S."/>
            <person name="Richards S."/>
            <person name="Song H."/>
            <person name="Zhang L."/>
            <person name="Sodergren E."/>
            <person name="Werner D."/>
            <person name="Stanke M."/>
            <person name="Morgenstern B."/>
            <person name="Solovyev V."/>
            <person name="Kosarev P."/>
            <person name="Brown G."/>
            <person name="Chen H.C."/>
            <person name="Ermolaeva O."/>
            <person name="Hlavina W."/>
            <person name="Kapustin Y."/>
            <person name="Kiryutin B."/>
            <person name="Kitts P."/>
            <person name="Maglott D."/>
            <person name="Pruitt K."/>
            <person name="Sapojnikov V."/>
            <person name="Souvorov A."/>
            <person name="Mackey A.J."/>
            <person name="Waterhouse R.M."/>
            <person name="Wyder S."/>
            <person name="Zdobnov E.M."/>
            <person name="Zdobnov E.M."/>
            <person name="Wyder S."/>
            <person name="Kriventseva E.V."/>
            <person name="Kadowaki T."/>
            <person name="Bork P."/>
            <person name="Aranda M."/>
            <person name="Bao R."/>
            <person name="Beermann A."/>
            <person name="Berns N."/>
            <person name="Bolognesi R."/>
            <person name="Bonneton F."/>
            <person name="Bopp D."/>
            <person name="Brown S.J."/>
            <person name="Bucher G."/>
            <person name="Butts T."/>
            <person name="Chaumot A."/>
            <person name="Denell R.E."/>
            <person name="Ferrier D.E."/>
            <person name="Friedrich M."/>
            <person name="Gordon C.M."/>
            <person name="Jindra M."/>
            <person name="Klingler M."/>
            <person name="Lan Q."/>
            <person name="Lattorff H.M."/>
            <person name="Laudet V."/>
            <person name="von Levetsow C."/>
            <person name="Liu Z."/>
            <person name="Lutz R."/>
            <person name="Lynch J.A."/>
            <person name="da Fonseca R.N."/>
            <person name="Posnien N."/>
            <person name="Reuter R."/>
            <person name="Roth S."/>
            <person name="Savard J."/>
            <person name="Schinko J.B."/>
            <person name="Schmitt C."/>
            <person name="Schoppmeier M."/>
            <person name="Schroder R."/>
            <person name="Shippy T.D."/>
            <person name="Simonnet F."/>
            <person name="Marques-Souza H."/>
            <person name="Tautz D."/>
            <person name="Tomoyasu Y."/>
            <person name="Trauner J."/>
            <person name="Van der Zee M."/>
            <person name="Vervoort M."/>
            <person name="Wittkopp N."/>
            <person name="Wimmer E.A."/>
            <person name="Yang X."/>
            <person name="Jones A.K."/>
            <person name="Sattelle D.B."/>
            <person name="Ebert P.R."/>
            <person name="Nelson D."/>
            <person name="Scott J.G."/>
            <person name="Beeman R.W."/>
            <person name="Muthukrishnan S."/>
            <person name="Kramer K.J."/>
            <person name="Arakane Y."/>
            <person name="Beeman R.W."/>
            <person name="Zhu Q."/>
            <person name="Hogenkamp D."/>
            <person name="Dixit R."/>
            <person name="Oppert B."/>
            <person name="Jiang H."/>
            <person name="Zou Z."/>
            <person name="Marshall J."/>
            <person name="Elpidina E."/>
            <person name="Vinokurov K."/>
            <person name="Oppert C."/>
            <person name="Zou Z."/>
            <person name="Evans J."/>
            <person name="Lu Z."/>
            <person name="Zhao P."/>
            <person name="Sumathipala N."/>
            <person name="Altincicek B."/>
            <person name="Vilcinskas A."/>
            <person name="Williams M."/>
            <person name="Hultmark D."/>
            <person name="Hetru C."/>
            <person name="Jiang H."/>
            <person name="Grimmelikhuijzen C.J."/>
            <person name="Hauser F."/>
            <person name="Cazzamali G."/>
            <person name="Williamson M."/>
            <person name="Park Y."/>
            <person name="Li B."/>
            <person name="Tanaka Y."/>
            <person name="Predel R."/>
            <person name="Neupert S."/>
            <person name="Schachtner J."/>
            <person name="Verleyen P."/>
            <person name="Raible F."/>
            <person name="Bork P."/>
            <person name="Friedrich M."/>
            <person name="Walden K.K."/>
            <person name="Robertson H.M."/>
            <person name="Angeli S."/>
            <person name="Foret S."/>
            <person name="Bucher G."/>
            <person name="Schuetz S."/>
            <person name="Maleszka R."/>
            <person name="Wimmer E.A."/>
            <person name="Beeman R.W."/>
            <person name="Lorenzen M."/>
            <person name="Tomoyasu Y."/>
            <person name="Miller S.C."/>
            <person name="Grossmann D."/>
            <person name="Bucher G."/>
        </authorList>
    </citation>
    <scope>NUCLEOTIDE SEQUENCE [LARGE SCALE GENOMIC DNA]</scope>
    <source>
        <strain evidence="4 5">Georgia GA2</strain>
    </source>
</reference>
<gene>
    <name evidence="4" type="primary">AUGUSTUS-3.0.2_09457</name>
    <name evidence="4" type="ORF">TcasGA2_TC009457</name>
</gene>
<dbReference type="SUPFAM" id="SSF52058">
    <property type="entry name" value="L domain-like"/>
    <property type="match status" value="1"/>
</dbReference>
<feature type="chain" id="PRO_5003089831" evidence="3">
    <location>
        <begin position="22"/>
        <end position="323"/>
    </location>
</feature>
<dbReference type="Proteomes" id="UP000007266">
    <property type="component" value="Linkage group 7"/>
</dbReference>
<dbReference type="PhylomeDB" id="D6WRC8"/>
<proteinExistence type="predicted"/>
<dbReference type="PROSITE" id="PS51450">
    <property type="entry name" value="LRR"/>
    <property type="match status" value="3"/>
</dbReference>